<organism evidence="3 4">
    <name type="scientific">Trifolium medium</name>
    <dbReference type="NCBI Taxonomy" id="97028"/>
    <lineage>
        <taxon>Eukaryota</taxon>
        <taxon>Viridiplantae</taxon>
        <taxon>Streptophyta</taxon>
        <taxon>Embryophyta</taxon>
        <taxon>Tracheophyta</taxon>
        <taxon>Spermatophyta</taxon>
        <taxon>Magnoliopsida</taxon>
        <taxon>eudicotyledons</taxon>
        <taxon>Gunneridae</taxon>
        <taxon>Pentapetalae</taxon>
        <taxon>rosids</taxon>
        <taxon>fabids</taxon>
        <taxon>Fabales</taxon>
        <taxon>Fabaceae</taxon>
        <taxon>Papilionoideae</taxon>
        <taxon>50 kb inversion clade</taxon>
        <taxon>NPAAA clade</taxon>
        <taxon>Hologalegina</taxon>
        <taxon>IRL clade</taxon>
        <taxon>Trifolieae</taxon>
        <taxon>Trifolium</taxon>
    </lineage>
</organism>
<evidence type="ECO:0000313" key="4">
    <source>
        <dbReference type="Proteomes" id="UP000265520"/>
    </source>
</evidence>
<feature type="domain" description="DCD" evidence="2">
    <location>
        <begin position="1"/>
        <end position="44"/>
    </location>
</feature>
<dbReference type="EMBL" id="LXQA010331713">
    <property type="protein sequence ID" value="MCI44521.1"/>
    <property type="molecule type" value="Genomic_DNA"/>
</dbReference>
<dbReference type="PANTHER" id="PTHR46034:SF32">
    <property type="entry name" value="DCD DOMAIN-CONTAINING PROTEIN NRP-B"/>
    <property type="match status" value="1"/>
</dbReference>
<feature type="non-terminal residue" evidence="3">
    <location>
        <position position="1"/>
    </location>
</feature>
<sequence>AASFGGSNIDPTAWEDKKCPGESRFPAQLTFISSQDSFSHKVSC</sequence>
<protein>
    <recommendedName>
        <fullName evidence="2">DCD domain-containing protein</fullName>
    </recommendedName>
</protein>
<name>A0A392S6K2_9FABA</name>
<dbReference type="PROSITE" id="PS51222">
    <property type="entry name" value="DCD"/>
    <property type="match status" value="1"/>
</dbReference>
<comment type="caution">
    <text evidence="3">The sequence shown here is derived from an EMBL/GenBank/DDBJ whole genome shotgun (WGS) entry which is preliminary data.</text>
</comment>
<evidence type="ECO:0000259" key="2">
    <source>
        <dbReference type="PROSITE" id="PS51222"/>
    </source>
</evidence>
<dbReference type="PANTHER" id="PTHR46034">
    <property type="match status" value="1"/>
</dbReference>
<feature type="compositionally biased region" description="Polar residues" evidence="1">
    <location>
        <begin position="1"/>
        <end position="10"/>
    </location>
</feature>
<dbReference type="GO" id="GO:0034976">
    <property type="term" value="P:response to endoplasmic reticulum stress"/>
    <property type="evidence" value="ECO:0007669"/>
    <property type="project" value="InterPro"/>
</dbReference>
<dbReference type="InterPro" id="IPR044832">
    <property type="entry name" value="NRP-like"/>
</dbReference>
<dbReference type="InterPro" id="IPR013989">
    <property type="entry name" value="Dev_and_cell_death_domain"/>
</dbReference>
<reference evidence="3 4" key="1">
    <citation type="journal article" date="2018" name="Front. Plant Sci.">
        <title>Red Clover (Trifolium pratense) and Zigzag Clover (T. medium) - A Picture of Genomic Similarities and Differences.</title>
        <authorList>
            <person name="Dluhosova J."/>
            <person name="Istvanek J."/>
            <person name="Nedelnik J."/>
            <person name="Repkova J."/>
        </authorList>
    </citation>
    <scope>NUCLEOTIDE SEQUENCE [LARGE SCALE GENOMIC DNA]</scope>
    <source>
        <strain evidence="4">cv. 10/8</strain>
        <tissue evidence="3">Leaf</tissue>
    </source>
</reference>
<evidence type="ECO:0000313" key="3">
    <source>
        <dbReference type="EMBL" id="MCI44521.1"/>
    </source>
</evidence>
<dbReference type="AlphaFoldDB" id="A0A392S6K2"/>
<evidence type="ECO:0000256" key="1">
    <source>
        <dbReference type="SAM" id="MobiDB-lite"/>
    </source>
</evidence>
<dbReference type="Proteomes" id="UP000265520">
    <property type="component" value="Unassembled WGS sequence"/>
</dbReference>
<feature type="region of interest" description="Disordered" evidence="1">
    <location>
        <begin position="1"/>
        <end position="20"/>
    </location>
</feature>
<accession>A0A392S6K2</accession>
<proteinExistence type="predicted"/>
<keyword evidence="4" id="KW-1185">Reference proteome</keyword>